<dbReference type="Gene3D" id="3.40.390.10">
    <property type="entry name" value="Collagenase (Catalytic Domain)"/>
    <property type="match status" value="1"/>
</dbReference>
<name>A0A9W9ZDW7_9CNID</name>
<dbReference type="GO" id="GO:0004222">
    <property type="term" value="F:metalloendopeptidase activity"/>
    <property type="evidence" value="ECO:0007669"/>
    <property type="project" value="InterPro"/>
</dbReference>
<dbReference type="AlphaFoldDB" id="A0A9W9ZDW7"/>
<sequence>MKTCFVFLLVAMSAFGLEKSPRPPGYSTFTPNFKARSSLQAGDIVEGDIMLDSKTAALYRGESRNAMKNVNLWPNGVVPYILDSSVDDHLRQQIDLGIIEYHKYTCLRLVKRTNEKRLHQSYETSFRM</sequence>
<keyword evidence="5" id="KW-1185">Reference proteome</keyword>
<evidence type="ECO:0000313" key="5">
    <source>
        <dbReference type="Proteomes" id="UP001163046"/>
    </source>
</evidence>
<gene>
    <name evidence="4" type="ORF">OS493_020483</name>
</gene>
<comment type="caution">
    <text evidence="1">Lacks conserved residue(s) required for the propagation of feature annotation.</text>
</comment>
<reference evidence="4" key="1">
    <citation type="submission" date="2023-01" db="EMBL/GenBank/DDBJ databases">
        <title>Genome assembly of the deep-sea coral Lophelia pertusa.</title>
        <authorList>
            <person name="Herrera S."/>
            <person name="Cordes E."/>
        </authorList>
    </citation>
    <scope>NUCLEOTIDE SEQUENCE</scope>
    <source>
        <strain evidence="4">USNM1676648</strain>
        <tissue evidence="4">Polyp</tissue>
    </source>
</reference>
<accession>A0A9W9ZDW7</accession>
<dbReference type="Proteomes" id="UP001163046">
    <property type="component" value="Unassembled WGS sequence"/>
</dbReference>
<dbReference type="PROSITE" id="PS51864">
    <property type="entry name" value="ASTACIN"/>
    <property type="match status" value="1"/>
</dbReference>
<evidence type="ECO:0000256" key="2">
    <source>
        <dbReference type="SAM" id="SignalP"/>
    </source>
</evidence>
<proteinExistence type="predicted"/>
<keyword evidence="2" id="KW-0732">Signal</keyword>
<feature type="signal peptide" evidence="2">
    <location>
        <begin position="1"/>
        <end position="16"/>
    </location>
</feature>
<feature type="chain" id="PRO_5040819615" description="Peptidase M12A domain-containing protein" evidence="2">
    <location>
        <begin position="17"/>
        <end position="128"/>
    </location>
</feature>
<dbReference type="Pfam" id="PF01400">
    <property type="entry name" value="Astacin"/>
    <property type="match status" value="1"/>
</dbReference>
<evidence type="ECO:0000256" key="1">
    <source>
        <dbReference type="PROSITE-ProRule" id="PRU01211"/>
    </source>
</evidence>
<evidence type="ECO:0000313" key="4">
    <source>
        <dbReference type="EMBL" id="KAJ7378878.1"/>
    </source>
</evidence>
<dbReference type="InterPro" id="IPR024079">
    <property type="entry name" value="MetalloPept_cat_dom_sf"/>
</dbReference>
<organism evidence="4 5">
    <name type="scientific">Desmophyllum pertusum</name>
    <dbReference type="NCBI Taxonomy" id="174260"/>
    <lineage>
        <taxon>Eukaryota</taxon>
        <taxon>Metazoa</taxon>
        <taxon>Cnidaria</taxon>
        <taxon>Anthozoa</taxon>
        <taxon>Hexacorallia</taxon>
        <taxon>Scleractinia</taxon>
        <taxon>Caryophylliina</taxon>
        <taxon>Caryophylliidae</taxon>
        <taxon>Desmophyllum</taxon>
    </lineage>
</organism>
<protein>
    <recommendedName>
        <fullName evidence="3">Peptidase M12A domain-containing protein</fullName>
    </recommendedName>
</protein>
<dbReference type="GO" id="GO:0006508">
    <property type="term" value="P:proteolysis"/>
    <property type="evidence" value="ECO:0007669"/>
    <property type="project" value="InterPro"/>
</dbReference>
<evidence type="ECO:0000259" key="3">
    <source>
        <dbReference type="PROSITE" id="PS51864"/>
    </source>
</evidence>
<dbReference type="EMBL" id="MU826362">
    <property type="protein sequence ID" value="KAJ7378878.1"/>
    <property type="molecule type" value="Genomic_DNA"/>
</dbReference>
<feature type="domain" description="Peptidase M12A" evidence="3">
    <location>
        <begin position="65"/>
        <end position="128"/>
    </location>
</feature>
<dbReference type="InterPro" id="IPR001506">
    <property type="entry name" value="Peptidase_M12A"/>
</dbReference>
<comment type="caution">
    <text evidence="4">The sequence shown here is derived from an EMBL/GenBank/DDBJ whole genome shotgun (WGS) entry which is preliminary data.</text>
</comment>